<protein>
    <submittedName>
        <fullName evidence="6">TetR/AcrR family transcriptional regulator</fullName>
    </submittedName>
</protein>
<evidence type="ECO:0000313" key="7">
    <source>
        <dbReference type="Proteomes" id="UP001361570"/>
    </source>
</evidence>
<reference evidence="6 7" key="1">
    <citation type="submission" date="2024-03" db="EMBL/GenBank/DDBJ databases">
        <title>Draft genome sequence of Klenkia sp. LSe6-5.</title>
        <authorList>
            <person name="Duangmal K."/>
            <person name="Chantavorakit T."/>
        </authorList>
    </citation>
    <scope>NUCLEOTIDE SEQUENCE [LARGE SCALE GENOMIC DNA]</scope>
    <source>
        <strain evidence="6 7">LSe6-5</strain>
    </source>
</reference>
<evidence type="ECO:0000256" key="2">
    <source>
        <dbReference type="ARBA" id="ARBA00023125"/>
    </source>
</evidence>
<dbReference type="PROSITE" id="PS50977">
    <property type="entry name" value="HTH_TETR_2"/>
    <property type="match status" value="1"/>
</dbReference>
<dbReference type="RefSeq" id="WP_336403295.1">
    <property type="nucleotide sequence ID" value="NZ_JBAPLU010000004.1"/>
</dbReference>
<keyword evidence="1" id="KW-0805">Transcription regulation</keyword>
<feature type="domain" description="HTH tetR-type" evidence="5">
    <location>
        <begin position="11"/>
        <end position="71"/>
    </location>
</feature>
<comment type="caution">
    <text evidence="6">The sequence shown here is derived from an EMBL/GenBank/DDBJ whole genome shotgun (WGS) entry which is preliminary data.</text>
</comment>
<evidence type="ECO:0000256" key="3">
    <source>
        <dbReference type="ARBA" id="ARBA00023163"/>
    </source>
</evidence>
<dbReference type="Gene3D" id="1.10.357.10">
    <property type="entry name" value="Tetracycline Repressor, domain 2"/>
    <property type="match status" value="1"/>
</dbReference>
<proteinExistence type="predicted"/>
<evidence type="ECO:0000259" key="5">
    <source>
        <dbReference type="PROSITE" id="PS50977"/>
    </source>
</evidence>
<keyword evidence="7" id="KW-1185">Reference proteome</keyword>
<evidence type="ECO:0000256" key="4">
    <source>
        <dbReference type="PROSITE-ProRule" id="PRU00335"/>
    </source>
</evidence>
<gene>
    <name evidence="6" type="ORF">TEK04_05415</name>
</gene>
<sequence>MSTPAKVDRAGSKRRRLVEIGVQLLDEMPYADITITAITVRAGMTRGLFFYYFGDKDAYFDQVVAAFLDLQRARFAANDPQAADNPAAWLRAEIDAFLDIMDAHPQSMRTLMEQHWSSQVDDAGATMSDLTAARVTRAFALPEHDPVLRALLVSWGLHCVDTALRVQRTGTWDRVLVGAVLEAELHAVLATYRAPRTSV</sequence>
<dbReference type="PANTHER" id="PTHR30055:SF234">
    <property type="entry name" value="HTH-TYPE TRANSCRIPTIONAL REGULATOR BETI"/>
    <property type="match status" value="1"/>
</dbReference>
<evidence type="ECO:0000313" key="6">
    <source>
        <dbReference type="EMBL" id="MEI4271152.1"/>
    </source>
</evidence>
<accession>A0ABU8DQN2</accession>
<evidence type="ECO:0000256" key="1">
    <source>
        <dbReference type="ARBA" id="ARBA00023015"/>
    </source>
</evidence>
<keyword evidence="3" id="KW-0804">Transcription</keyword>
<dbReference type="InterPro" id="IPR009057">
    <property type="entry name" value="Homeodomain-like_sf"/>
</dbReference>
<keyword evidence="2 4" id="KW-0238">DNA-binding</keyword>
<dbReference type="SUPFAM" id="SSF46689">
    <property type="entry name" value="Homeodomain-like"/>
    <property type="match status" value="1"/>
</dbReference>
<organism evidence="6 7">
    <name type="scientific">Klenkia sesuvii</name>
    <dbReference type="NCBI Taxonomy" id="3103137"/>
    <lineage>
        <taxon>Bacteria</taxon>
        <taxon>Bacillati</taxon>
        <taxon>Actinomycetota</taxon>
        <taxon>Actinomycetes</taxon>
        <taxon>Geodermatophilales</taxon>
        <taxon>Geodermatophilaceae</taxon>
        <taxon>Klenkia</taxon>
    </lineage>
</organism>
<feature type="DNA-binding region" description="H-T-H motif" evidence="4">
    <location>
        <begin position="34"/>
        <end position="53"/>
    </location>
</feature>
<dbReference type="PANTHER" id="PTHR30055">
    <property type="entry name" value="HTH-TYPE TRANSCRIPTIONAL REGULATOR RUTR"/>
    <property type="match status" value="1"/>
</dbReference>
<dbReference type="Proteomes" id="UP001361570">
    <property type="component" value="Unassembled WGS sequence"/>
</dbReference>
<dbReference type="InterPro" id="IPR050109">
    <property type="entry name" value="HTH-type_TetR-like_transc_reg"/>
</dbReference>
<name>A0ABU8DQN2_9ACTN</name>
<dbReference type="InterPro" id="IPR001647">
    <property type="entry name" value="HTH_TetR"/>
</dbReference>
<dbReference type="Pfam" id="PF00440">
    <property type="entry name" value="TetR_N"/>
    <property type="match status" value="1"/>
</dbReference>
<dbReference type="EMBL" id="JBAPLU010000004">
    <property type="protein sequence ID" value="MEI4271152.1"/>
    <property type="molecule type" value="Genomic_DNA"/>
</dbReference>